<dbReference type="Proteomes" id="UP001500021">
    <property type="component" value="Unassembled WGS sequence"/>
</dbReference>
<dbReference type="PROSITE" id="PS00409">
    <property type="entry name" value="PROKAR_NTER_METHYL"/>
    <property type="match status" value="1"/>
</dbReference>
<dbReference type="NCBIfam" id="TIGR02532">
    <property type="entry name" value="IV_pilin_GFxxxE"/>
    <property type="match status" value="1"/>
</dbReference>
<evidence type="ECO:0000256" key="1">
    <source>
        <dbReference type="SAM" id="Phobius"/>
    </source>
</evidence>
<dbReference type="Pfam" id="PF07963">
    <property type="entry name" value="N_methyl"/>
    <property type="match status" value="1"/>
</dbReference>
<dbReference type="InterPro" id="IPR012902">
    <property type="entry name" value="N_methyl_site"/>
</dbReference>
<comment type="caution">
    <text evidence="2">The sequence shown here is derived from an EMBL/GenBank/DDBJ whole genome shotgun (WGS) entry which is preliminary data.</text>
</comment>
<organism evidence="2 3">
    <name type="scientific">Colwellia asteriadis</name>
    <dbReference type="NCBI Taxonomy" id="517723"/>
    <lineage>
        <taxon>Bacteria</taxon>
        <taxon>Pseudomonadati</taxon>
        <taxon>Pseudomonadota</taxon>
        <taxon>Gammaproteobacteria</taxon>
        <taxon>Alteromonadales</taxon>
        <taxon>Colwelliaceae</taxon>
        <taxon>Colwellia</taxon>
    </lineage>
</organism>
<evidence type="ECO:0000313" key="3">
    <source>
        <dbReference type="Proteomes" id="UP001500021"/>
    </source>
</evidence>
<keyword evidence="3" id="KW-1185">Reference proteome</keyword>
<gene>
    <name evidence="2" type="ORF">GCM10009111_04930</name>
</gene>
<name>A0ABP3WCJ4_9GAMM</name>
<proteinExistence type="predicted"/>
<feature type="transmembrane region" description="Helical" evidence="1">
    <location>
        <begin position="21"/>
        <end position="44"/>
    </location>
</feature>
<reference evidence="3" key="1">
    <citation type="journal article" date="2019" name="Int. J. Syst. Evol. Microbiol.">
        <title>The Global Catalogue of Microorganisms (GCM) 10K type strain sequencing project: providing services to taxonomists for standard genome sequencing and annotation.</title>
        <authorList>
            <consortium name="The Broad Institute Genomics Platform"/>
            <consortium name="The Broad Institute Genome Sequencing Center for Infectious Disease"/>
            <person name="Wu L."/>
            <person name="Ma J."/>
        </authorList>
    </citation>
    <scope>NUCLEOTIDE SEQUENCE [LARGE SCALE GENOMIC DNA]</scope>
    <source>
        <strain evidence="3">JCM 15608</strain>
    </source>
</reference>
<accession>A0ABP3WCJ4</accession>
<dbReference type="EMBL" id="BAAAFA010000001">
    <property type="protein sequence ID" value="GAA0811858.1"/>
    <property type="molecule type" value="Genomic_DNA"/>
</dbReference>
<protein>
    <submittedName>
        <fullName evidence="2">MSHA biogenesis protein MshD</fullName>
    </submittedName>
</protein>
<keyword evidence="1" id="KW-0812">Transmembrane</keyword>
<keyword evidence="1" id="KW-0472">Membrane</keyword>
<evidence type="ECO:0000313" key="2">
    <source>
        <dbReference type="EMBL" id="GAA0811858.1"/>
    </source>
</evidence>
<keyword evidence="1" id="KW-1133">Transmembrane helix</keyword>
<sequence>MGFKSSLSTSSVNLAKQRGFTLVEIIIGIVVLSIALAIVSSLIVPTEEKSADNILQVKAAELGQSMLNDISSRAFDHKSDMAGGRIRCGEPDDGTNSCTDEADLGFEAAAGETANDSSTYNDVDDYNGYNEKRDVQGVALDNSYSSFIISVEVSYAGEDLGLAHTLAKRIVVTVTTPLGTEIKFATHKANF</sequence>
<dbReference type="RefSeq" id="WP_343814582.1">
    <property type="nucleotide sequence ID" value="NZ_BAAAFA010000001.1"/>
</dbReference>